<keyword evidence="3" id="KW-0472">Membrane</keyword>
<evidence type="ECO:0000259" key="5">
    <source>
        <dbReference type="PROSITE" id="PS50887"/>
    </source>
</evidence>
<dbReference type="Pfam" id="PF07494">
    <property type="entry name" value="Reg_prop"/>
    <property type="match status" value="1"/>
</dbReference>
<dbReference type="FunFam" id="3.30.70.270:FF:000001">
    <property type="entry name" value="Diguanylate cyclase domain protein"/>
    <property type="match status" value="1"/>
</dbReference>
<evidence type="ECO:0000256" key="2">
    <source>
        <dbReference type="ARBA" id="ARBA00034247"/>
    </source>
</evidence>
<gene>
    <name evidence="6" type="ORF">GTP90_13950</name>
</gene>
<dbReference type="CDD" id="cd01949">
    <property type="entry name" value="GGDEF"/>
    <property type="match status" value="1"/>
</dbReference>
<keyword evidence="3" id="KW-0812">Transmembrane</keyword>
<comment type="catalytic activity">
    <reaction evidence="2">
        <text>2 GTP = 3',3'-c-di-GMP + 2 diphosphate</text>
        <dbReference type="Rhea" id="RHEA:24898"/>
        <dbReference type="ChEBI" id="CHEBI:33019"/>
        <dbReference type="ChEBI" id="CHEBI:37565"/>
        <dbReference type="ChEBI" id="CHEBI:58805"/>
        <dbReference type="EC" id="2.7.7.65"/>
    </reaction>
</comment>
<dbReference type="NCBIfam" id="TIGR00254">
    <property type="entry name" value="GGDEF"/>
    <property type="match status" value="1"/>
</dbReference>
<dbReference type="InterPro" id="IPR013783">
    <property type="entry name" value="Ig-like_fold"/>
</dbReference>
<dbReference type="GO" id="GO:1902201">
    <property type="term" value="P:negative regulation of bacterial-type flagellum-dependent cell motility"/>
    <property type="evidence" value="ECO:0007669"/>
    <property type="project" value="TreeGrafter"/>
</dbReference>
<dbReference type="AlphaFoldDB" id="A0A845GP67"/>
<evidence type="ECO:0000313" key="6">
    <source>
        <dbReference type="EMBL" id="MYM94968.1"/>
    </source>
</evidence>
<dbReference type="SUPFAM" id="SSF63829">
    <property type="entry name" value="Calcium-dependent phosphotriesterase"/>
    <property type="match status" value="1"/>
</dbReference>
<keyword evidence="3" id="KW-1133">Transmembrane helix</keyword>
<dbReference type="Pfam" id="PF00990">
    <property type="entry name" value="GGDEF"/>
    <property type="match status" value="1"/>
</dbReference>
<dbReference type="PANTHER" id="PTHR45138:SF9">
    <property type="entry name" value="DIGUANYLATE CYCLASE DGCM-RELATED"/>
    <property type="match status" value="1"/>
</dbReference>
<keyword evidence="4" id="KW-0732">Signal</keyword>
<dbReference type="Gene3D" id="3.30.70.270">
    <property type="match status" value="1"/>
</dbReference>
<dbReference type="InterPro" id="IPR029787">
    <property type="entry name" value="Nucleotide_cyclase"/>
</dbReference>
<evidence type="ECO:0000256" key="1">
    <source>
        <dbReference type="ARBA" id="ARBA00012528"/>
    </source>
</evidence>
<dbReference type="GO" id="GO:0005886">
    <property type="term" value="C:plasma membrane"/>
    <property type="evidence" value="ECO:0007669"/>
    <property type="project" value="TreeGrafter"/>
</dbReference>
<organism evidence="6 7">
    <name type="scientific">Duganella vulcania</name>
    <dbReference type="NCBI Taxonomy" id="2692166"/>
    <lineage>
        <taxon>Bacteria</taxon>
        <taxon>Pseudomonadati</taxon>
        <taxon>Pseudomonadota</taxon>
        <taxon>Betaproteobacteria</taxon>
        <taxon>Burkholderiales</taxon>
        <taxon>Oxalobacteraceae</taxon>
        <taxon>Telluria group</taxon>
        <taxon>Duganella</taxon>
    </lineage>
</organism>
<dbReference type="PANTHER" id="PTHR45138">
    <property type="entry name" value="REGULATORY COMPONENTS OF SENSORY TRANSDUCTION SYSTEM"/>
    <property type="match status" value="1"/>
</dbReference>
<dbReference type="EC" id="2.7.7.65" evidence="1"/>
<feature type="signal peptide" evidence="4">
    <location>
        <begin position="1"/>
        <end position="28"/>
    </location>
</feature>
<dbReference type="InterPro" id="IPR015943">
    <property type="entry name" value="WD40/YVTN_repeat-like_dom_sf"/>
</dbReference>
<dbReference type="InterPro" id="IPR043128">
    <property type="entry name" value="Rev_trsase/Diguanyl_cyclase"/>
</dbReference>
<accession>A0A845GP67</accession>
<dbReference type="GO" id="GO:0043709">
    <property type="term" value="P:cell adhesion involved in single-species biofilm formation"/>
    <property type="evidence" value="ECO:0007669"/>
    <property type="project" value="TreeGrafter"/>
</dbReference>
<dbReference type="GO" id="GO:0052621">
    <property type="term" value="F:diguanylate cyclase activity"/>
    <property type="evidence" value="ECO:0007669"/>
    <property type="project" value="UniProtKB-EC"/>
</dbReference>
<dbReference type="InterPro" id="IPR011110">
    <property type="entry name" value="Reg_prop"/>
</dbReference>
<dbReference type="EMBL" id="WWCX01000020">
    <property type="protein sequence ID" value="MYM94968.1"/>
    <property type="molecule type" value="Genomic_DNA"/>
</dbReference>
<dbReference type="InterPro" id="IPR050469">
    <property type="entry name" value="Diguanylate_Cyclase"/>
</dbReference>
<proteinExistence type="predicted"/>
<dbReference type="SUPFAM" id="SSF55073">
    <property type="entry name" value="Nucleotide cyclase"/>
    <property type="match status" value="1"/>
</dbReference>
<feature type="domain" description="GGDEF" evidence="5">
    <location>
        <begin position="829"/>
        <end position="964"/>
    </location>
</feature>
<evidence type="ECO:0000256" key="4">
    <source>
        <dbReference type="SAM" id="SignalP"/>
    </source>
</evidence>
<evidence type="ECO:0000313" key="7">
    <source>
        <dbReference type="Proteomes" id="UP000447355"/>
    </source>
</evidence>
<evidence type="ECO:0000256" key="3">
    <source>
        <dbReference type="SAM" id="Phobius"/>
    </source>
</evidence>
<dbReference type="Proteomes" id="UP000447355">
    <property type="component" value="Unassembled WGS sequence"/>
</dbReference>
<dbReference type="SMART" id="SM00267">
    <property type="entry name" value="GGDEF"/>
    <property type="match status" value="1"/>
</dbReference>
<sequence>MNLLNSRVLARTLARLAACLLCLGAARAQQLPLRYFTQQDGLGNLSVMALVQDRAGYLWLGTENGLFRYNGARFERYGRDQGLQQTGITALLAQGDQLWVGTGEGLYRRVGERLVPLQYQGKHLSIWAGQMFAPGRDGPLLFVSARHLYRLTDKPGGAVIEPYFSARQLKDQPKLEDISSVAVDSGGLWLGCGGSVCRANDAGVTVWGEAAGVPVDYWRTILPAADGTLWARSELRVIALPPGATRFVDRAPPSDVMHKASQLSALGDDGAGAVFTNTDTGLARWRDGRWEFFGPGNGLRSAGGVNATLVDRDGGLWLGTRGRGLVQWRGYGQWENWSSAQGLQDDVVLSFARDGQGRMHVGSRSGPALLEQGALRPIAAHADHQWADQAVDRSGRVWAGTYLGLLFRHDPATGVEVQVATLPPILHLRMDRDGALWIGTSNGVYLLEHPELGGQPRLAPGSAALGDLTDESINSSCQSANGDLWFISEHLLLQYDGRRWQRHKLLDADGTDSFSTIACAADGSFWIGSSGTGLWRAAPGKRGIELRLAAPLPGLSLMALHMDRRGWLWMGSDAGIVVRNGERLRRLDQDDGLVWSDVNGRGFYEDADGSMWIATSNGVSHVLHPERLFPLPAVDAVLENVMRGGQYIALQDGASLRWSDEALNFSLASLTYQHRAGLRFRYRLDGLEQGWSQSAAPDIRYASLAPGRYRLQFGITDVETGAMPALREIGFTVTPPWWRTTAFYVLCALALAGAVFAFHRYRIRALTRRTARMEKLVRELVSERTRELEKSQDALRLRAMQDGLTKAWNRAAMMEYLEQEVLRASQLRRPFLVVLLDLDHFKRINDTHGHLAGDSVLREVVARLGGAVRSSDLVGRYGGEEFLLLLPELDQARGKAQLERLRGVIEAAPVPIGDGKAIDVTASFGVKEFDPAKPLTPLELIGQADAALYRAKAQGRNRVVFDGGEA</sequence>
<dbReference type="RefSeq" id="WP_161084120.1">
    <property type="nucleotide sequence ID" value="NZ_WWCX01000020.1"/>
</dbReference>
<reference evidence="6" key="1">
    <citation type="submission" date="2019-12" db="EMBL/GenBank/DDBJ databases">
        <title>Novel species isolated from a subtropical stream in China.</title>
        <authorList>
            <person name="Lu H."/>
        </authorList>
    </citation>
    <scope>NUCLEOTIDE SEQUENCE [LARGE SCALE GENOMIC DNA]</scope>
    <source>
        <strain evidence="6">FT81W</strain>
    </source>
</reference>
<dbReference type="Gene3D" id="2.130.10.10">
    <property type="entry name" value="YVTN repeat-like/Quinoprotein amine dehydrogenase"/>
    <property type="match status" value="3"/>
</dbReference>
<dbReference type="InterPro" id="IPR000160">
    <property type="entry name" value="GGDEF_dom"/>
</dbReference>
<feature type="chain" id="PRO_5032347826" description="diguanylate cyclase" evidence="4">
    <location>
        <begin position="29"/>
        <end position="966"/>
    </location>
</feature>
<comment type="caution">
    <text evidence="6">The sequence shown here is derived from an EMBL/GenBank/DDBJ whole genome shotgun (WGS) entry which is preliminary data.</text>
</comment>
<dbReference type="Gene3D" id="2.60.40.10">
    <property type="entry name" value="Immunoglobulins"/>
    <property type="match status" value="1"/>
</dbReference>
<name>A0A845GP67_9BURK</name>
<dbReference type="PROSITE" id="PS50887">
    <property type="entry name" value="GGDEF"/>
    <property type="match status" value="1"/>
</dbReference>
<protein>
    <recommendedName>
        <fullName evidence="1">diguanylate cyclase</fullName>
        <ecNumber evidence="1">2.7.7.65</ecNumber>
    </recommendedName>
</protein>
<feature type="transmembrane region" description="Helical" evidence="3">
    <location>
        <begin position="737"/>
        <end position="759"/>
    </location>
</feature>